<evidence type="ECO:0000313" key="2">
    <source>
        <dbReference type="Proteomes" id="UP000499080"/>
    </source>
</evidence>
<dbReference type="Proteomes" id="UP000499080">
    <property type="component" value="Unassembled WGS sequence"/>
</dbReference>
<accession>A0A4Y2JV10</accession>
<protein>
    <submittedName>
        <fullName evidence="1">Uncharacterized protein</fullName>
    </submittedName>
</protein>
<organism evidence="1 2">
    <name type="scientific">Araneus ventricosus</name>
    <name type="common">Orbweaver spider</name>
    <name type="synonym">Epeira ventricosa</name>
    <dbReference type="NCBI Taxonomy" id="182803"/>
    <lineage>
        <taxon>Eukaryota</taxon>
        <taxon>Metazoa</taxon>
        <taxon>Ecdysozoa</taxon>
        <taxon>Arthropoda</taxon>
        <taxon>Chelicerata</taxon>
        <taxon>Arachnida</taxon>
        <taxon>Araneae</taxon>
        <taxon>Araneomorphae</taxon>
        <taxon>Entelegynae</taxon>
        <taxon>Araneoidea</taxon>
        <taxon>Araneidae</taxon>
        <taxon>Araneus</taxon>
    </lineage>
</organism>
<dbReference type="EMBL" id="BGPR01003914">
    <property type="protein sequence ID" value="GBM93890.1"/>
    <property type="molecule type" value="Genomic_DNA"/>
</dbReference>
<sequence length="114" mass="13252">MRVSNPAPEVIRCDGSGFFQASGYLESFSPVRISRESKWMMHLMKNGSRDTFHHTFLSHPFQIRSDCRHSFSLFHAYRPLTQPTTRPRLQLWMIISEGKWSGLSVPLGRILEFP</sequence>
<evidence type="ECO:0000313" key="1">
    <source>
        <dbReference type="EMBL" id="GBM93890.1"/>
    </source>
</evidence>
<proteinExistence type="predicted"/>
<reference evidence="1 2" key="1">
    <citation type="journal article" date="2019" name="Sci. Rep.">
        <title>Orb-weaving spider Araneus ventricosus genome elucidates the spidroin gene catalogue.</title>
        <authorList>
            <person name="Kono N."/>
            <person name="Nakamura H."/>
            <person name="Ohtoshi R."/>
            <person name="Moran D.A.P."/>
            <person name="Shinohara A."/>
            <person name="Yoshida Y."/>
            <person name="Fujiwara M."/>
            <person name="Mori M."/>
            <person name="Tomita M."/>
            <person name="Arakawa K."/>
        </authorList>
    </citation>
    <scope>NUCLEOTIDE SEQUENCE [LARGE SCALE GENOMIC DNA]</scope>
</reference>
<name>A0A4Y2JV10_ARAVE</name>
<keyword evidence="2" id="KW-1185">Reference proteome</keyword>
<dbReference type="AlphaFoldDB" id="A0A4Y2JV10"/>
<gene>
    <name evidence="1" type="ORF">AVEN_171367_1</name>
</gene>
<comment type="caution">
    <text evidence="1">The sequence shown here is derived from an EMBL/GenBank/DDBJ whole genome shotgun (WGS) entry which is preliminary data.</text>
</comment>